<name>A0AAU9CQW6_9BACT</name>
<reference evidence="3 4" key="1">
    <citation type="submission" date="2021-12" db="EMBL/GenBank/DDBJ databases">
        <title>Genome sequencing of bacteria with rrn-lacking chromosome and rrn-plasmid.</title>
        <authorList>
            <person name="Anda M."/>
            <person name="Iwasaki W."/>
        </authorList>
    </citation>
    <scope>NUCLEOTIDE SEQUENCE [LARGE SCALE GENOMIC DNA]</scope>
    <source>
        <strain evidence="3 4">DSM 100852</strain>
        <plasmid evidence="3 4">pFA1</plasmid>
    </source>
</reference>
<dbReference type="AlphaFoldDB" id="A0AAU9CQW6"/>
<dbReference type="InterPro" id="IPR016032">
    <property type="entry name" value="Sig_transdc_resp-reg_C-effctor"/>
</dbReference>
<dbReference type="InterPro" id="IPR011990">
    <property type="entry name" value="TPR-like_helical_dom_sf"/>
</dbReference>
<dbReference type="Proteomes" id="UP001348817">
    <property type="component" value="Plasmid pFA1"/>
</dbReference>
<geneLocation type="plasmid" evidence="3 4">
    <name>pFA1</name>
</geneLocation>
<dbReference type="GO" id="GO:0006355">
    <property type="term" value="P:regulation of DNA-templated transcription"/>
    <property type="evidence" value="ECO:0007669"/>
    <property type="project" value="InterPro"/>
</dbReference>
<keyword evidence="2" id="KW-0472">Membrane</keyword>
<feature type="coiled-coil region" evidence="1">
    <location>
        <begin position="468"/>
        <end position="516"/>
    </location>
</feature>
<evidence type="ECO:0008006" key="5">
    <source>
        <dbReference type="Google" id="ProtNLM"/>
    </source>
</evidence>
<keyword evidence="4" id="KW-1185">Reference proteome</keyword>
<evidence type="ECO:0000256" key="2">
    <source>
        <dbReference type="SAM" id="Phobius"/>
    </source>
</evidence>
<evidence type="ECO:0000256" key="1">
    <source>
        <dbReference type="SAM" id="Coils"/>
    </source>
</evidence>
<dbReference type="KEGG" id="fax:FUAX_42120"/>
<protein>
    <recommendedName>
        <fullName evidence="5">HTH luxR-type domain-containing protein</fullName>
    </recommendedName>
</protein>
<evidence type="ECO:0000313" key="4">
    <source>
        <dbReference type="Proteomes" id="UP001348817"/>
    </source>
</evidence>
<dbReference type="Gene3D" id="1.25.40.10">
    <property type="entry name" value="Tetratricopeptide repeat domain"/>
    <property type="match status" value="1"/>
</dbReference>
<sequence>MKLYIRYCIGLLCVLGSFQVLGNSSKLKQDLIKKYRNEKDNGRALAHLETLVRSLIRSNDKHAYSYLDTLLERASQAGEYDLMARNSRFMAQKYLNERQYDSAEALLKNMLALESKFKIPSSKGHLLLKRGALRFDQERLAEASQDYETAASLFKLSKDSIFQADALYFAGQTQANLKHYVRSVKNYRNAYQLYQALGDDAYATYTLGELASLYDMNGLYEKALAERKKVNIIGFRKGFYRMLATNNINMAGTYFDLDSIENAYQTLIRLESIFDSIPAGPERQASGLYLPLKKARYHLLKQQPEIAKSLLDSARYRWKSSSLPDFYETDLLLAEAIFYDQKGQKQKALEKLERVNSKEFIYDPKLRMAAHKHTAELLKGRQPKKALKHMAEYVHLRDSVFSRQQTQAFLFLQSEFELERKEHEIESQGQRILLLKKEGQLKDAKRNQMLILFLSLSLLGVGSSATLYARHKRRRRALQIDLRRKQQELEAYTEQLLQKSQEKELLASELEKWKETEQGDTHLDTLNELIHSKILTAEDWEEFKRKFESVHPNFFTLLQQSELRLTKAEERLLALEKLSIKPTDIANMLGISHNSVLTSRYRLRKKLEAPAEVPLVEFIEDDLSIRTDHTTP</sequence>
<dbReference type="GO" id="GO:0003677">
    <property type="term" value="F:DNA binding"/>
    <property type="evidence" value="ECO:0007669"/>
    <property type="project" value="InterPro"/>
</dbReference>
<dbReference type="RefSeq" id="WP_338394884.1">
    <property type="nucleotide sequence ID" value="NZ_AP025315.1"/>
</dbReference>
<dbReference type="SUPFAM" id="SSF48452">
    <property type="entry name" value="TPR-like"/>
    <property type="match status" value="2"/>
</dbReference>
<evidence type="ECO:0000313" key="3">
    <source>
        <dbReference type="EMBL" id="BDD11780.1"/>
    </source>
</evidence>
<dbReference type="SUPFAM" id="SSF46894">
    <property type="entry name" value="C-terminal effector domain of the bipartite response regulators"/>
    <property type="match status" value="1"/>
</dbReference>
<accession>A0AAU9CQW6</accession>
<dbReference type="EMBL" id="AP025315">
    <property type="protein sequence ID" value="BDD11780.1"/>
    <property type="molecule type" value="Genomic_DNA"/>
</dbReference>
<feature type="transmembrane region" description="Helical" evidence="2">
    <location>
        <begin position="449"/>
        <end position="469"/>
    </location>
</feature>
<proteinExistence type="predicted"/>
<keyword evidence="2" id="KW-1133">Transmembrane helix</keyword>
<keyword evidence="3" id="KW-0614">Plasmid</keyword>
<organism evidence="3 4">
    <name type="scientific">Fulvitalea axinellae</name>
    <dbReference type="NCBI Taxonomy" id="1182444"/>
    <lineage>
        <taxon>Bacteria</taxon>
        <taxon>Pseudomonadati</taxon>
        <taxon>Bacteroidota</taxon>
        <taxon>Cytophagia</taxon>
        <taxon>Cytophagales</taxon>
        <taxon>Persicobacteraceae</taxon>
        <taxon>Fulvitalea</taxon>
    </lineage>
</organism>
<keyword evidence="2" id="KW-0812">Transmembrane</keyword>
<gene>
    <name evidence="3" type="ORF">FUAX_42120</name>
</gene>
<keyword evidence="1" id="KW-0175">Coiled coil</keyword>